<reference evidence="2" key="1">
    <citation type="journal article" date="2019" name="Int. J. Syst. Evol. Microbiol.">
        <title>The Global Catalogue of Microorganisms (GCM) 10K type strain sequencing project: providing services to taxonomists for standard genome sequencing and annotation.</title>
        <authorList>
            <consortium name="The Broad Institute Genomics Platform"/>
            <consortium name="The Broad Institute Genome Sequencing Center for Infectious Disease"/>
            <person name="Wu L."/>
            <person name="Ma J."/>
        </authorList>
    </citation>
    <scope>NUCLEOTIDE SEQUENCE [LARGE SCALE GENOMIC DNA]</scope>
    <source>
        <strain evidence="2">KCTC 52640</strain>
    </source>
</reference>
<proteinExistence type="predicted"/>
<protein>
    <submittedName>
        <fullName evidence="1">Uncharacterized protein</fullName>
    </submittedName>
</protein>
<evidence type="ECO:0000313" key="1">
    <source>
        <dbReference type="EMBL" id="MFC3103085.1"/>
    </source>
</evidence>
<gene>
    <name evidence="1" type="ORF">ACFOSU_04195</name>
</gene>
<dbReference type="RefSeq" id="WP_380686771.1">
    <property type="nucleotide sequence ID" value="NZ_JBHRSS010000003.1"/>
</dbReference>
<organism evidence="1 2">
    <name type="scientific">Salinisphaera aquimarina</name>
    <dbReference type="NCBI Taxonomy" id="2094031"/>
    <lineage>
        <taxon>Bacteria</taxon>
        <taxon>Pseudomonadati</taxon>
        <taxon>Pseudomonadota</taxon>
        <taxon>Gammaproteobacteria</taxon>
        <taxon>Salinisphaerales</taxon>
        <taxon>Salinisphaeraceae</taxon>
        <taxon>Salinisphaera</taxon>
    </lineage>
</organism>
<evidence type="ECO:0000313" key="2">
    <source>
        <dbReference type="Proteomes" id="UP001595462"/>
    </source>
</evidence>
<name>A0ABV7EK83_9GAMM</name>
<keyword evidence="2" id="KW-1185">Reference proteome</keyword>
<comment type="caution">
    <text evidence="1">The sequence shown here is derived from an EMBL/GenBank/DDBJ whole genome shotgun (WGS) entry which is preliminary data.</text>
</comment>
<dbReference type="Proteomes" id="UP001595462">
    <property type="component" value="Unassembled WGS sequence"/>
</dbReference>
<accession>A0ABV7EK83</accession>
<dbReference type="EMBL" id="JBHRSS010000003">
    <property type="protein sequence ID" value="MFC3103085.1"/>
    <property type="molecule type" value="Genomic_DNA"/>
</dbReference>
<sequence>MGIASTVAAATHCFNSDLAKPHQDRGLGLAVELGIMGVEPFYDRVLEIDGRKAGRDIFTYWNASDSTFALKTGSIPISACAIA</sequence>